<keyword evidence="4" id="KW-0732">Signal</keyword>
<organism evidence="6 7">
    <name type="scientific">Propionimicrobium lymphophilum ACS-093-V-SCH5</name>
    <dbReference type="NCBI Taxonomy" id="883161"/>
    <lineage>
        <taxon>Bacteria</taxon>
        <taxon>Bacillati</taxon>
        <taxon>Actinomycetota</taxon>
        <taxon>Actinomycetes</taxon>
        <taxon>Propionibacteriales</taxon>
        <taxon>Propionibacteriaceae</taxon>
        <taxon>Propionimicrobium</taxon>
    </lineage>
</organism>
<dbReference type="HOGENOM" id="CLU_021264_2_0_11"/>
<dbReference type="Proteomes" id="UP000014417">
    <property type="component" value="Unassembled WGS sequence"/>
</dbReference>
<dbReference type="PATRIC" id="fig|883161.3.peg.583"/>
<dbReference type="GO" id="GO:0016020">
    <property type="term" value="C:membrane"/>
    <property type="evidence" value="ECO:0007669"/>
    <property type="project" value="TreeGrafter"/>
</dbReference>
<feature type="chain" id="PRO_5038739894" description="NodB homology domain-containing protein" evidence="4">
    <location>
        <begin position="24"/>
        <end position="261"/>
    </location>
</feature>
<gene>
    <name evidence="6" type="ORF">HMPREF9306_00576</name>
</gene>
<evidence type="ECO:0000256" key="2">
    <source>
        <dbReference type="ARBA" id="ARBA00022801"/>
    </source>
</evidence>
<evidence type="ECO:0000256" key="3">
    <source>
        <dbReference type="SAM" id="MobiDB-lite"/>
    </source>
</evidence>
<dbReference type="AlphaFoldDB" id="S2WK40"/>
<keyword evidence="7" id="KW-1185">Reference proteome</keyword>
<evidence type="ECO:0000259" key="5">
    <source>
        <dbReference type="PROSITE" id="PS51677"/>
    </source>
</evidence>
<dbReference type="EMBL" id="AGZR01000005">
    <property type="protein sequence ID" value="EPD33047.1"/>
    <property type="molecule type" value="Genomic_DNA"/>
</dbReference>
<dbReference type="InterPro" id="IPR011330">
    <property type="entry name" value="Glyco_hydro/deAcase_b/a-brl"/>
</dbReference>
<evidence type="ECO:0000313" key="6">
    <source>
        <dbReference type="EMBL" id="EPD33047.1"/>
    </source>
</evidence>
<sequence>MRRFHVAIIAGALLLGGCAQNPASTRPEPTQAVATSQSAAEVTPTPSATPTQVRSEADCSIEKCIALTFDDGPGKFTDKLLDGLKKTDAKVTFFLVGNSIAGNEDTVRRMVDEGHEVANHSFNHPDFVKVGPASAAWQLDTTSAEIQRAAGVAPKLARPPYGSFNDYTPRQNMSFVLWSVDTLDWQNRDVDIMTKNALDGAYPGGIILMHVIHEPTVKAVPALIEKLEAMGYRLVTVSKLLGDGLVLGKVYAGVRKPYPAS</sequence>
<dbReference type="STRING" id="883161.HMPREF9306_00576"/>
<dbReference type="InterPro" id="IPR002509">
    <property type="entry name" value="NODB_dom"/>
</dbReference>
<dbReference type="Pfam" id="PF01522">
    <property type="entry name" value="Polysacc_deac_1"/>
    <property type="match status" value="1"/>
</dbReference>
<evidence type="ECO:0000313" key="7">
    <source>
        <dbReference type="Proteomes" id="UP000014417"/>
    </source>
</evidence>
<evidence type="ECO:0000256" key="1">
    <source>
        <dbReference type="ARBA" id="ARBA00022723"/>
    </source>
</evidence>
<accession>S2WK40</accession>
<name>S2WK40_9ACTN</name>
<dbReference type="PANTHER" id="PTHR10587:SF133">
    <property type="entry name" value="CHITIN DEACETYLASE 1-RELATED"/>
    <property type="match status" value="1"/>
</dbReference>
<dbReference type="GO" id="GO:0016810">
    <property type="term" value="F:hydrolase activity, acting on carbon-nitrogen (but not peptide) bonds"/>
    <property type="evidence" value="ECO:0007669"/>
    <property type="project" value="InterPro"/>
</dbReference>
<keyword evidence="2" id="KW-0378">Hydrolase</keyword>
<evidence type="ECO:0000256" key="4">
    <source>
        <dbReference type="SAM" id="SignalP"/>
    </source>
</evidence>
<feature type="signal peptide" evidence="4">
    <location>
        <begin position="1"/>
        <end position="23"/>
    </location>
</feature>
<dbReference type="PROSITE" id="PS51257">
    <property type="entry name" value="PROKAR_LIPOPROTEIN"/>
    <property type="match status" value="1"/>
</dbReference>
<dbReference type="RefSeq" id="WP_016455422.1">
    <property type="nucleotide sequence ID" value="NZ_KE150269.1"/>
</dbReference>
<reference evidence="6 7" key="1">
    <citation type="submission" date="2013-04" db="EMBL/GenBank/DDBJ databases">
        <title>The Genome Sequence of Propionimicrobium lymphophilum ACS-093-V-SCH5.</title>
        <authorList>
            <consortium name="The Broad Institute Genomics Platform"/>
            <person name="Earl A."/>
            <person name="Ward D."/>
            <person name="Feldgarden M."/>
            <person name="Gevers D."/>
            <person name="Saerens B."/>
            <person name="Vaneechoutte M."/>
            <person name="Walker B."/>
            <person name="Young S."/>
            <person name="Zeng Q."/>
            <person name="Gargeya S."/>
            <person name="Fitzgerald M."/>
            <person name="Haas B."/>
            <person name="Abouelleil A."/>
            <person name="Allen A.W."/>
            <person name="Alvarado L."/>
            <person name="Arachchi H.M."/>
            <person name="Berlin A.M."/>
            <person name="Chapman S.B."/>
            <person name="Gainer-Dewar J."/>
            <person name="Goldberg J."/>
            <person name="Griggs A."/>
            <person name="Gujja S."/>
            <person name="Hansen M."/>
            <person name="Howarth C."/>
            <person name="Imamovic A."/>
            <person name="Ireland A."/>
            <person name="Larimer J."/>
            <person name="McCowan C."/>
            <person name="Murphy C."/>
            <person name="Pearson M."/>
            <person name="Poon T.W."/>
            <person name="Priest M."/>
            <person name="Roberts A."/>
            <person name="Saif S."/>
            <person name="Shea T."/>
            <person name="Sisk P."/>
            <person name="Sykes S."/>
            <person name="Wortman J."/>
            <person name="Nusbaum C."/>
            <person name="Birren B."/>
        </authorList>
    </citation>
    <scope>NUCLEOTIDE SEQUENCE [LARGE SCALE GENOMIC DNA]</scope>
    <source>
        <strain evidence="6 7">ACS-093-V-SCH5</strain>
    </source>
</reference>
<dbReference type="SUPFAM" id="SSF88713">
    <property type="entry name" value="Glycoside hydrolase/deacetylase"/>
    <property type="match status" value="1"/>
</dbReference>
<comment type="caution">
    <text evidence="6">The sequence shown here is derived from an EMBL/GenBank/DDBJ whole genome shotgun (WGS) entry which is preliminary data.</text>
</comment>
<dbReference type="PANTHER" id="PTHR10587">
    <property type="entry name" value="GLYCOSYL TRANSFERASE-RELATED"/>
    <property type="match status" value="1"/>
</dbReference>
<feature type="domain" description="NodB homology" evidence="5">
    <location>
        <begin position="63"/>
        <end position="235"/>
    </location>
</feature>
<dbReference type="GO" id="GO:0005975">
    <property type="term" value="P:carbohydrate metabolic process"/>
    <property type="evidence" value="ECO:0007669"/>
    <property type="project" value="InterPro"/>
</dbReference>
<feature type="region of interest" description="Disordered" evidence="3">
    <location>
        <begin position="22"/>
        <end position="54"/>
    </location>
</feature>
<dbReference type="InterPro" id="IPR050248">
    <property type="entry name" value="Polysacc_deacetylase_ArnD"/>
</dbReference>
<keyword evidence="1" id="KW-0479">Metal-binding</keyword>
<dbReference type="Gene3D" id="3.20.20.370">
    <property type="entry name" value="Glycoside hydrolase/deacetylase"/>
    <property type="match status" value="1"/>
</dbReference>
<proteinExistence type="predicted"/>
<dbReference type="PROSITE" id="PS51677">
    <property type="entry name" value="NODB"/>
    <property type="match status" value="1"/>
</dbReference>
<protein>
    <recommendedName>
        <fullName evidence="5">NodB homology domain-containing protein</fullName>
    </recommendedName>
</protein>
<dbReference type="GO" id="GO:0046872">
    <property type="term" value="F:metal ion binding"/>
    <property type="evidence" value="ECO:0007669"/>
    <property type="project" value="UniProtKB-KW"/>
</dbReference>
<dbReference type="OrthoDB" id="3173508at2"/>